<proteinExistence type="predicted"/>
<dbReference type="RefSeq" id="WP_310901023.1">
    <property type="nucleotide sequence ID" value="NZ_JAMQOS010000004.1"/>
</dbReference>
<accession>A0ABU2FQZ4</accession>
<protein>
    <recommendedName>
        <fullName evidence="4">Antitoxin</fullName>
    </recommendedName>
</protein>
<feature type="compositionally biased region" description="Basic and acidic residues" evidence="1">
    <location>
        <begin position="9"/>
        <end position="24"/>
    </location>
</feature>
<evidence type="ECO:0000313" key="2">
    <source>
        <dbReference type="EMBL" id="MDS0283188.1"/>
    </source>
</evidence>
<name>A0ABU2FQZ4_9EURY</name>
<dbReference type="EMBL" id="JAMQOS010000004">
    <property type="protein sequence ID" value="MDS0283188.1"/>
    <property type="molecule type" value="Genomic_DNA"/>
</dbReference>
<comment type="caution">
    <text evidence="2">The sequence shown here is derived from an EMBL/GenBank/DDBJ whole genome shotgun (WGS) entry which is preliminary data.</text>
</comment>
<evidence type="ECO:0008006" key="4">
    <source>
        <dbReference type="Google" id="ProtNLM"/>
    </source>
</evidence>
<gene>
    <name evidence="2" type="ORF">NDI86_13735</name>
</gene>
<reference evidence="2 3" key="1">
    <citation type="submission" date="2022-06" db="EMBL/GenBank/DDBJ databases">
        <title>Halomicroarcula sp. a new haloarchaeum isolate from saline soil.</title>
        <authorList>
            <person name="Strakova D."/>
            <person name="Galisteo C."/>
            <person name="Sanchez-Porro C."/>
            <person name="Ventosa A."/>
        </authorList>
    </citation>
    <scope>NUCLEOTIDE SEQUENCE [LARGE SCALE GENOMIC DNA]</scope>
    <source>
        <strain evidence="2 3">S3CR25-11</strain>
    </source>
</reference>
<keyword evidence="3" id="KW-1185">Reference proteome</keyword>
<evidence type="ECO:0000313" key="3">
    <source>
        <dbReference type="Proteomes" id="UP001268864"/>
    </source>
</evidence>
<evidence type="ECO:0000256" key="1">
    <source>
        <dbReference type="SAM" id="MobiDB-lite"/>
    </source>
</evidence>
<dbReference type="Proteomes" id="UP001268864">
    <property type="component" value="Unassembled WGS sequence"/>
</dbReference>
<organism evidence="2 3">
    <name type="scientific">Haloarcula onubensis</name>
    <dbReference type="NCBI Taxonomy" id="2950539"/>
    <lineage>
        <taxon>Archaea</taxon>
        <taxon>Methanobacteriati</taxon>
        <taxon>Methanobacteriota</taxon>
        <taxon>Stenosarchaea group</taxon>
        <taxon>Halobacteria</taxon>
        <taxon>Halobacteriales</taxon>
        <taxon>Haloarculaceae</taxon>
        <taxon>Haloarcula</taxon>
    </lineage>
</organism>
<sequence length="61" mass="6460">MGSSVDAPPSRDPDTTDDDAQSKIDYLDGRKSKLKLGELLSGRLSDAAIDSVAAVRDGREP</sequence>
<feature type="region of interest" description="Disordered" evidence="1">
    <location>
        <begin position="1"/>
        <end position="24"/>
    </location>
</feature>